<protein>
    <submittedName>
        <fullName evidence="1">16907_t:CDS:1</fullName>
    </submittedName>
</protein>
<comment type="caution">
    <text evidence="1">The sequence shown here is derived from an EMBL/GenBank/DDBJ whole genome shotgun (WGS) entry which is preliminary data.</text>
</comment>
<dbReference type="EMBL" id="CAJVPQ010000122">
    <property type="protein sequence ID" value="CAG8447998.1"/>
    <property type="molecule type" value="Genomic_DNA"/>
</dbReference>
<accession>A0A9N8YU17</accession>
<proteinExistence type="predicted"/>
<dbReference type="OrthoDB" id="2434387at2759"/>
<reference evidence="1" key="1">
    <citation type="submission" date="2021-06" db="EMBL/GenBank/DDBJ databases">
        <authorList>
            <person name="Kallberg Y."/>
            <person name="Tangrot J."/>
            <person name="Rosling A."/>
        </authorList>
    </citation>
    <scope>NUCLEOTIDE SEQUENCE</scope>
    <source>
        <strain evidence="1">UK204</strain>
    </source>
</reference>
<keyword evidence="2" id="KW-1185">Reference proteome</keyword>
<name>A0A9N8YU17_9GLOM</name>
<gene>
    <name evidence="1" type="ORF">FCALED_LOCUS1036</name>
</gene>
<sequence length="136" mass="15815">MKDGIKRGSAIKLNKQARIFKERVKVISQEGQNRNISDSFYATYSLFNDLNTSQEFIQVNGKKVRKPLDDIFNNISLQNDRFIDILEGLKIAIRDFDQSIIVLDSSRLYKSSNHMYVNSEHYLKVPSESIYDAKIY</sequence>
<evidence type="ECO:0000313" key="1">
    <source>
        <dbReference type="EMBL" id="CAG8447998.1"/>
    </source>
</evidence>
<dbReference type="AlphaFoldDB" id="A0A9N8YU17"/>
<dbReference type="Proteomes" id="UP000789570">
    <property type="component" value="Unassembled WGS sequence"/>
</dbReference>
<evidence type="ECO:0000313" key="2">
    <source>
        <dbReference type="Proteomes" id="UP000789570"/>
    </source>
</evidence>
<organism evidence="1 2">
    <name type="scientific">Funneliformis caledonium</name>
    <dbReference type="NCBI Taxonomy" id="1117310"/>
    <lineage>
        <taxon>Eukaryota</taxon>
        <taxon>Fungi</taxon>
        <taxon>Fungi incertae sedis</taxon>
        <taxon>Mucoromycota</taxon>
        <taxon>Glomeromycotina</taxon>
        <taxon>Glomeromycetes</taxon>
        <taxon>Glomerales</taxon>
        <taxon>Glomeraceae</taxon>
        <taxon>Funneliformis</taxon>
    </lineage>
</organism>